<dbReference type="InterPro" id="IPR051981">
    <property type="entry name" value="Glycosyltransf_32"/>
</dbReference>
<organism evidence="8 9">
    <name type="scientific">Ceutorhynchus assimilis</name>
    <name type="common">cabbage seed weevil</name>
    <dbReference type="NCBI Taxonomy" id="467358"/>
    <lineage>
        <taxon>Eukaryota</taxon>
        <taxon>Metazoa</taxon>
        <taxon>Ecdysozoa</taxon>
        <taxon>Arthropoda</taxon>
        <taxon>Hexapoda</taxon>
        <taxon>Insecta</taxon>
        <taxon>Pterygota</taxon>
        <taxon>Neoptera</taxon>
        <taxon>Endopterygota</taxon>
        <taxon>Coleoptera</taxon>
        <taxon>Polyphaga</taxon>
        <taxon>Cucujiformia</taxon>
        <taxon>Curculionidae</taxon>
        <taxon>Ceutorhynchinae</taxon>
        <taxon>Ceutorhynchus</taxon>
    </lineage>
</organism>
<keyword evidence="9" id="KW-1185">Reference proteome</keyword>
<dbReference type="EMBL" id="OU892278">
    <property type="protein sequence ID" value="CAG9764634.1"/>
    <property type="molecule type" value="Genomic_DNA"/>
</dbReference>
<dbReference type="Gene3D" id="3.90.550.20">
    <property type="match status" value="1"/>
</dbReference>
<gene>
    <name evidence="8" type="ORF">CEUTPL_LOCUS5268</name>
</gene>
<dbReference type="AlphaFoldDB" id="A0A9N9MH04"/>
<evidence type="ECO:0000256" key="6">
    <source>
        <dbReference type="ARBA" id="ARBA00023136"/>
    </source>
</evidence>
<evidence type="ECO:0000256" key="3">
    <source>
        <dbReference type="ARBA" id="ARBA00022676"/>
    </source>
</evidence>
<evidence type="ECO:0000259" key="7">
    <source>
        <dbReference type="Pfam" id="PF04572"/>
    </source>
</evidence>
<dbReference type="PANTHER" id="PTHR12042:SF21">
    <property type="entry name" value="ALPHA1,4-GALACTOSYLTRANSFERASE 1-RELATED"/>
    <property type="match status" value="1"/>
</dbReference>
<dbReference type="GO" id="GO:0000139">
    <property type="term" value="C:Golgi membrane"/>
    <property type="evidence" value="ECO:0007669"/>
    <property type="project" value="UniProtKB-SubCell"/>
</dbReference>
<reference evidence="8" key="1">
    <citation type="submission" date="2022-01" db="EMBL/GenBank/DDBJ databases">
        <authorList>
            <person name="King R."/>
        </authorList>
    </citation>
    <scope>NUCLEOTIDE SEQUENCE</scope>
</reference>
<sequence length="386" mass="44079">MASKFGSQCIAVLRNLNLELKGCWSSLRRIGNLSNQIKVSISLSLIVLLITVSYLLSSHTGEKELEDILYCHAIETDQKLPDISDNAPLNVTKRNIFFLETSCNSHKEGKLTINARQACAVESAARLNPNMDVYLLFASPGIIKDEDSESDRILRVLKLYPNIKILHFNIKRFVQNSPVENLWTTGKIRVSLFPMAHTSDILRLLALWKYGGIYLDLDVIVTKNLEDLPDNFGGAESDVLVANGVIGFGKDGKGKEYINECINDISQNFDGQQWSFNGPQLLTRNIFSHCPQFDWYTIIRFGRCEEFKIFPPSAFYMLHYTQWRLFFDENLGNILVPLIEKQSYLTHVWNKLSFRQNISKTDTNVPYLKLATKYCPGVVRALDKYF</sequence>
<dbReference type="Pfam" id="PF04488">
    <property type="entry name" value="Gly_transf_sug"/>
    <property type="match status" value="1"/>
</dbReference>
<dbReference type="Proteomes" id="UP001152799">
    <property type="component" value="Chromosome 2"/>
</dbReference>
<evidence type="ECO:0000313" key="9">
    <source>
        <dbReference type="Proteomes" id="UP001152799"/>
    </source>
</evidence>
<evidence type="ECO:0000313" key="8">
    <source>
        <dbReference type="EMBL" id="CAG9764634.1"/>
    </source>
</evidence>
<dbReference type="OrthoDB" id="409543at2759"/>
<keyword evidence="3" id="KW-0328">Glycosyltransferase</keyword>
<evidence type="ECO:0000256" key="4">
    <source>
        <dbReference type="ARBA" id="ARBA00022679"/>
    </source>
</evidence>
<evidence type="ECO:0000256" key="2">
    <source>
        <dbReference type="ARBA" id="ARBA00009003"/>
    </source>
</evidence>
<dbReference type="Pfam" id="PF04572">
    <property type="entry name" value="Gb3_synth"/>
    <property type="match status" value="1"/>
</dbReference>
<proteinExistence type="inferred from homology"/>
<dbReference type="InterPro" id="IPR029044">
    <property type="entry name" value="Nucleotide-diphossugar_trans"/>
</dbReference>
<dbReference type="SUPFAM" id="SSF53448">
    <property type="entry name" value="Nucleotide-diphospho-sugar transferases"/>
    <property type="match status" value="1"/>
</dbReference>
<dbReference type="InterPro" id="IPR007577">
    <property type="entry name" value="GlycoTrfase_DXD_sugar-bd_CS"/>
</dbReference>
<dbReference type="PANTHER" id="PTHR12042">
    <property type="entry name" value="LACTOSYLCERAMIDE 4-ALPHA-GALACTOSYLTRANSFERASE ALPHA- 1,4-GALACTOSYLTRANSFERASE"/>
    <property type="match status" value="1"/>
</dbReference>
<evidence type="ECO:0000256" key="1">
    <source>
        <dbReference type="ARBA" id="ARBA00004323"/>
    </source>
</evidence>
<dbReference type="InterPro" id="IPR007652">
    <property type="entry name" value="A1-4-GlycosylTfrase_dom"/>
</dbReference>
<protein>
    <recommendedName>
        <fullName evidence="7">Alpha 1,4-glycosyltransferase domain-containing protein</fullName>
    </recommendedName>
</protein>
<keyword evidence="6" id="KW-0472">Membrane</keyword>
<comment type="similarity">
    <text evidence="2">Belongs to the glycosyltransferase 32 family.</text>
</comment>
<keyword evidence="4" id="KW-0808">Transferase</keyword>
<name>A0A9N9MH04_9CUCU</name>
<accession>A0A9N9MH04</accession>
<feature type="domain" description="Alpha 1,4-glycosyltransferase" evidence="7">
    <location>
        <begin position="252"/>
        <end position="381"/>
    </location>
</feature>
<evidence type="ECO:0000256" key="5">
    <source>
        <dbReference type="ARBA" id="ARBA00023034"/>
    </source>
</evidence>
<dbReference type="GO" id="GO:0006688">
    <property type="term" value="P:glycosphingolipid biosynthetic process"/>
    <property type="evidence" value="ECO:0007669"/>
    <property type="project" value="TreeGrafter"/>
</dbReference>
<keyword evidence="5" id="KW-0333">Golgi apparatus</keyword>
<dbReference type="GO" id="GO:0016758">
    <property type="term" value="F:hexosyltransferase activity"/>
    <property type="evidence" value="ECO:0007669"/>
    <property type="project" value="UniProtKB-ARBA"/>
</dbReference>
<comment type="subcellular location">
    <subcellularLocation>
        <location evidence="1">Golgi apparatus membrane</location>
        <topology evidence="1">Single-pass type II membrane protein</topology>
    </subcellularLocation>
</comment>